<dbReference type="PANTHER" id="PTHR33332">
    <property type="entry name" value="REVERSE TRANSCRIPTASE DOMAIN-CONTAINING PROTEIN"/>
    <property type="match status" value="1"/>
</dbReference>
<feature type="compositionally biased region" description="Pro residues" evidence="1">
    <location>
        <begin position="28"/>
        <end position="37"/>
    </location>
</feature>
<dbReference type="SUPFAM" id="SSF56219">
    <property type="entry name" value="DNase I-like"/>
    <property type="match status" value="1"/>
</dbReference>
<organism evidence="3 4">
    <name type="scientific">Aedes albopictus</name>
    <name type="common">Asian tiger mosquito</name>
    <name type="synonym">Stegomyia albopicta</name>
    <dbReference type="NCBI Taxonomy" id="7160"/>
    <lineage>
        <taxon>Eukaryota</taxon>
        <taxon>Metazoa</taxon>
        <taxon>Ecdysozoa</taxon>
        <taxon>Arthropoda</taxon>
        <taxon>Hexapoda</taxon>
        <taxon>Insecta</taxon>
        <taxon>Pterygota</taxon>
        <taxon>Neoptera</taxon>
        <taxon>Endopterygota</taxon>
        <taxon>Diptera</taxon>
        <taxon>Nematocera</taxon>
        <taxon>Culicoidea</taxon>
        <taxon>Culicidae</taxon>
        <taxon>Culicinae</taxon>
        <taxon>Aedini</taxon>
        <taxon>Aedes</taxon>
        <taxon>Stegomyia</taxon>
    </lineage>
</organism>
<dbReference type="Pfam" id="PF14529">
    <property type="entry name" value="Exo_endo_phos_2"/>
    <property type="match status" value="1"/>
</dbReference>
<accession>A0ABM1XTE2</accession>
<sequence>MSKHPTPNENHPQPNLQQQHQPIETIPHTPPQPPPTLPTISEINNQLLHTTPGRPSCQPSPVPPTAASNTNNPTDFVQSQPSCQPPTLPVITTPNDLQHQQPLYDPTSDRSDHLQIHAITDDHRTANSIEHQNTSNVGPQSIYPFVLRSGPVDRTLHRYLNVGLAQSSRVLQHASPGVSPDDDVWIYYQNVRGLRTKLDDLYLTSFDCDFDVIMMTETGLDDSIHSTQAFGQSFNVYRCDRGPSNSDKHCFGGVLIAVSERHSSSGFVSNNGRRLEQVCVSANVRGTRFLMCNVYIPPDKSRDADLLEEHIATVREICDYASPGDIVLVCGDYNQPHIAWAKDDSGTIRFVCSSQLSPAGTSLVDGMDFLNLIQANTQLNHLGRTLDLVFASDVSRVSVDASEESLLPIDTHHPPLNIRINIATESTRFSPLTSNGALNYPKIDFDCLSAFLSDLDWNCIYDCTDINDMAFNFCNTICQWLNENAPLKKKPLSPPWSTPLLRKLKRERNKWQRHLRSHKTTFAKSNFKRAERVASRVTPDAVDLDTFEISSDMIVEASKKLKNSFAPGPDGIPAVVFRRCISAVAEPLSFIFRQSFEQGEFPTIWKTSYMFPVHKSGDKKDVKNYRGITSLSTASKLFEIIVSDRLMRASKAYISSDQHGFIPGRSVATNLLDLTTTCLTAMEERMQVDVIYTDLKAAFDKIDHKVLICKLSRLGISNRLLAWFSSYLTDRKLCVKHGAYVSAPFVASSGVPQGSNLGPLLFVIFFNDAASTLGFKCKLVYADDLKIYMVVRSIEDCLRLQTLLNMFAQWCEENKLVISVPKCQVMTFYRSKDPIMFDYHINGSILKRVDEVTDLGIILDRQLSFQSHYASIISKANRQLGFVFKIAKDFTDPHCLKSLYCFLVRPILENASVVWAPHDVTWNLRIERVQKR</sequence>
<proteinExistence type="predicted"/>
<dbReference type="InterPro" id="IPR036691">
    <property type="entry name" value="Endo/exonu/phosph_ase_sf"/>
</dbReference>
<dbReference type="PROSITE" id="PS50878">
    <property type="entry name" value="RT_POL"/>
    <property type="match status" value="1"/>
</dbReference>
<feature type="compositionally biased region" description="Polar residues" evidence="1">
    <location>
        <begin position="90"/>
        <end position="101"/>
    </location>
</feature>
<dbReference type="CDD" id="cd01650">
    <property type="entry name" value="RT_nLTR_like"/>
    <property type="match status" value="1"/>
</dbReference>
<feature type="compositionally biased region" description="Polar residues" evidence="1">
    <location>
        <begin position="66"/>
        <end position="82"/>
    </location>
</feature>
<feature type="region of interest" description="Disordered" evidence="1">
    <location>
        <begin position="1"/>
        <end position="111"/>
    </location>
</feature>
<dbReference type="EnsemblMetazoa" id="AALFPA23_002698.R2646">
    <property type="protein sequence ID" value="AALFPA23_002698.P2646"/>
    <property type="gene ID" value="AALFPA23_002698"/>
</dbReference>
<dbReference type="InterPro" id="IPR005135">
    <property type="entry name" value="Endo/exonuclease/phosphatase"/>
</dbReference>
<feature type="compositionally biased region" description="Low complexity" evidence="1">
    <location>
        <begin position="7"/>
        <end position="27"/>
    </location>
</feature>
<reference evidence="4" key="1">
    <citation type="journal article" date="2015" name="Proc. Natl. Acad. Sci. U.S.A.">
        <title>Genome sequence of the Asian Tiger mosquito, Aedes albopictus, reveals insights into its biology, genetics, and evolution.</title>
        <authorList>
            <person name="Chen X.G."/>
            <person name="Jiang X."/>
            <person name="Gu J."/>
            <person name="Xu M."/>
            <person name="Wu Y."/>
            <person name="Deng Y."/>
            <person name="Zhang C."/>
            <person name="Bonizzoni M."/>
            <person name="Dermauw W."/>
            <person name="Vontas J."/>
            <person name="Armbruster P."/>
            <person name="Huang X."/>
            <person name="Yang Y."/>
            <person name="Zhang H."/>
            <person name="He W."/>
            <person name="Peng H."/>
            <person name="Liu Y."/>
            <person name="Wu K."/>
            <person name="Chen J."/>
            <person name="Lirakis M."/>
            <person name="Topalis P."/>
            <person name="Van Leeuwen T."/>
            <person name="Hall A.B."/>
            <person name="Jiang X."/>
            <person name="Thorpe C."/>
            <person name="Mueller R.L."/>
            <person name="Sun C."/>
            <person name="Waterhouse R.M."/>
            <person name="Yan G."/>
            <person name="Tu Z.J."/>
            <person name="Fang X."/>
            <person name="James A.A."/>
        </authorList>
    </citation>
    <scope>NUCLEOTIDE SEQUENCE [LARGE SCALE GENOMIC DNA]</scope>
    <source>
        <strain evidence="4">Foshan</strain>
    </source>
</reference>
<keyword evidence="4" id="KW-1185">Reference proteome</keyword>
<protein>
    <recommendedName>
        <fullName evidence="2">Reverse transcriptase domain-containing protein</fullName>
    </recommendedName>
</protein>
<dbReference type="RefSeq" id="XP_062714028.1">
    <property type="nucleotide sequence ID" value="XM_062858044.1"/>
</dbReference>
<dbReference type="GeneID" id="134290835"/>
<feature type="domain" description="Reverse transcriptase" evidence="2">
    <location>
        <begin position="594"/>
        <end position="859"/>
    </location>
</feature>
<evidence type="ECO:0000259" key="2">
    <source>
        <dbReference type="PROSITE" id="PS50878"/>
    </source>
</evidence>
<evidence type="ECO:0000313" key="4">
    <source>
        <dbReference type="Proteomes" id="UP000069940"/>
    </source>
</evidence>
<name>A0ABM1XTE2_AEDAL</name>
<evidence type="ECO:0000256" key="1">
    <source>
        <dbReference type="SAM" id="MobiDB-lite"/>
    </source>
</evidence>
<dbReference type="Gene3D" id="3.60.10.10">
    <property type="entry name" value="Endonuclease/exonuclease/phosphatase"/>
    <property type="match status" value="1"/>
</dbReference>
<dbReference type="Pfam" id="PF00078">
    <property type="entry name" value="RVT_1"/>
    <property type="match status" value="1"/>
</dbReference>
<dbReference type="InterPro" id="IPR043502">
    <property type="entry name" value="DNA/RNA_pol_sf"/>
</dbReference>
<dbReference type="Proteomes" id="UP000069940">
    <property type="component" value="Unassembled WGS sequence"/>
</dbReference>
<reference evidence="3" key="2">
    <citation type="submission" date="2025-05" db="UniProtKB">
        <authorList>
            <consortium name="EnsemblMetazoa"/>
        </authorList>
    </citation>
    <scope>IDENTIFICATION</scope>
    <source>
        <strain evidence="3">Foshan</strain>
    </source>
</reference>
<evidence type="ECO:0000313" key="3">
    <source>
        <dbReference type="EnsemblMetazoa" id="AALFPA23_002698.P2646"/>
    </source>
</evidence>
<dbReference type="InterPro" id="IPR000477">
    <property type="entry name" value="RT_dom"/>
</dbReference>
<dbReference type="SUPFAM" id="SSF56672">
    <property type="entry name" value="DNA/RNA polymerases"/>
    <property type="match status" value="1"/>
</dbReference>